<keyword evidence="6" id="KW-0479">Metal-binding</keyword>
<evidence type="ECO:0000256" key="2">
    <source>
        <dbReference type="ARBA" id="ARBA00004948"/>
    </source>
</evidence>
<feature type="chain" id="PRO_5037228133" description="Thiamine pyrimidine synthase" evidence="12">
    <location>
        <begin position="23"/>
        <end position="316"/>
    </location>
</feature>
<keyword evidence="8" id="KW-0784">Thiamine biosynthesis</keyword>
<evidence type="ECO:0000313" key="15">
    <source>
        <dbReference type="Proteomes" id="UP000632498"/>
    </source>
</evidence>
<dbReference type="PANTHER" id="PTHR31528">
    <property type="entry name" value="4-AMINO-5-HYDROXYMETHYL-2-METHYLPYRIMIDINE PHOSPHATE SYNTHASE THI11-RELATED"/>
    <property type="match status" value="1"/>
</dbReference>
<dbReference type="InterPro" id="IPR027939">
    <property type="entry name" value="NMT1/THI5"/>
</dbReference>
<feature type="domain" description="SsuA/THI5-like" evidence="13">
    <location>
        <begin position="35"/>
        <end position="244"/>
    </location>
</feature>
<evidence type="ECO:0000256" key="7">
    <source>
        <dbReference type="ARBA" id="ARBA00022898"/>
    </source>
</evidence>
<evidence type="ECO:0000256" key="5">
    <source>
        <dbReference type="ARBA" id="ARBA00022679"/>
    </source>
</evidence>
<dbReference type="InterPro" id="IPR015168">
    <property type="entry name" value="SsuA/THI5"/>
</dbReference>
<dbReference type="GO" id="GO:0016740">
    <property type="term" value="F:transferase activity"/>
    <property type="evidence" value="ECO:0007669"/>
    <property type="project" value="UniProtKB-KW"/>
</dbReference>
<comment type="catalytic activity">
    <reaction evidence="11">
        <text>N(6)-(pyridoxal phosphate)-L-lysyl-[4-amino-5-hydroxymethyl-2-methylpyrimidine phosphate synthase] + L-histidyl-[4-amino-5-hydroxymethyl-2-methylpyrimidine phosphate synthase] + 2 Fe(3+) + 4 H2O = L-lysyl-[4-amino-5-hydroxymethyl-2-methylpyrimidine phosphate synthase] + (2S)-2-amino-5-hydroxy-4-oxopentanoyl-[4-amino-5-hydroxymethyl-2-methylpyrimidine phosphate synthase] + 4-amino-2-methyl-5-(phosphooxymethyl)pyrimidine + 3-oxopropanoate + 2 Fe(2+) + 2 H(+)</text>
        <dbReference type="Rhea" id="RHEA:65756"/>
        <dbReference type="Rhea" id="RHEA-COMP:16892"/>
        <dbReference type="Rhea" id="RHEA-COMP:16893"/>
        <dbReference type="Rhea" id="RHEA-COMP:16894"/>
        <dbReference type="Rhea" id="RHEA-COMP:16895"/>
        <dbReference type="ChEBI" id="CHEBI:15377"/>
        <dbReference type="ChEBI" id="CHEBI:15378"/>
        <dbReference type="ChEBI" id="CHEBI:29033"/>
        <dbReference type="ChEBI" id="CHEBI:29034"/>
        <dbReference type="ChEBI" id="CHEBI:29969"/>
        <dbReference type="ChEBI" id="CHEBI:29979"/>
        <dbReference type="ChEBI" id="CHEBI:33190"/>
        <dbReference type="ChEBI" id="CHEBI:58354"/>
        <dbReference type="ChEBI" id="CHEBI:143915"/>
        <dbReference type="ChEBI" id="CHEBI:157692"/>
    </reaction>
    <physiologicalReaction direction="left-to-right" evidence="11">
        <dbReference type="Rhea" id="RHEA:65757"/>
    </physiologicalReaction>
</comment>
<proteinExistence type="inferred from homology"/>
<keyword evidence="5" id="KW-0808">Transferase</keyword>
<dbReference type="PANTHER" id="PTHR31528:SF1">
    <property type="entry name" value="4-AMINO-5-HYDROXYMETHYL-2-METHYLPYRIMIDINE PHOSPHATE SYNTHASE THI11-RELATED"/>
    <property type="match status" value="1"/>
</dbReference>
<feature type="signal peptide" evidence="12">
    <location>
        <begin position="1"/>
        <end position="22"/>
    </location>
</feature>
<evidence type="ECO:0000256" key="1">
    <source>
        <dbReference type="ARBA" id="ARBA00003469"/>
    </source>
</evidence>
<sequence length="316" mass="35882">MHLKRAVVLLFIFVLQSATVHAYEKVSLKLQWLDQFQFAGYYMAKEKGFYRDRGLDVAIQPFTFENDDVVAQVLTGKATYGTGRSSLLATRVQGKPVVVLAAIFQDTPSILLTRKDTGIENISDLIGRKIMITPDELGAAATMGMLQQEGVRAFDIIRQKHSYNLDDLITGKTDAMASYISNEPFILKEKGIAFNSFAPKDYGQAYYGDLLFTSEREIRENPKRVKAFREASLMGWAYAFNHIEETVQVIKESYNGQKKSVESLLFEGHELRKLAYQNGVELGNVTADKFHQIAELYYEIGIFPEVYTFDGFIWQE</sequence>
<name>A0A917BWU4_9PROT</name>
<keyword evidence="9" id="KW-0408">Iron</keyword>
<dbReference type="GO" id="GO:0046872">
    <property type="term" value="F:metal ion binding"/>
    <property type="evidence" value="ECO:0007669"/>
    <property type="project" value="UniProtKB-KW"/>
</dbReference>
<gene>
    <name evidence="14" type="ORF">GCM10011332_12750</name>
</gene>
<evidence type="ECO:0000256" key="11">
    <source>
        <dbReference type="ARBA" id="ARBA00048179"/>
    </source>
</evidence>
<dbReference type="GO" id="GO:0009228">
    <property type="term" value="P:thiamine biosynthetic process"/>
    <property type="evidence" value="ECO:0007669"/>
    <property type="project" value="UniProtKB-KW"/>
</dbReference>
<comment type="pathway">
    <text evidence="2">Cofactor biosynthesis; thiamine diphosphate biosynthesis.</text>
</comment>
<comment type="caution">
    <text evidence="14">The sequence shown here is derived from an EMBL/GenBank/DDBJ whole genome shotgun (WGS) entry which is preliminary data.</text>
</comment>
<accession>A0A917BWU4</accession>
<dbReference type="EMBL" id="BMHV01000007">
    <property type="protein sequence ID" value="GGF60457.1"/>
    <property type="molecule type" value="Genomic_DNA"/>
</dbReference>
<protein>
    <recommendedName>
        <fullName evidence="10">Thiamine pyrimidine synthase</fullName>
    </recommendedName>
</protein>
<dbReference type="Proteomes" id="UP000632498">
    <property type="component" value="Unassembled WGS sequence"/>
</dbReference>
<keyword evidence="12" id="KW-0732">Signal</keyword>
<evidence type="ECO:0000256" key="3">
    <source>
        <dbReference type="ARBA" id="ARBA00009406"/>
    </source>
</evidence>
<dbReference type="SUPFAM" id="SSF53850">
    <property type="entry name" value="Periplasmic binding protein-like II"/>
    <property type="match status" value="1"/>
</dbReference>
<evidence type="ECO:0000313" key="14">
    <source>
        <dbReference type="EMBL" id="GGF60457.1"/>
    </source>
</evidence>
<reference evidence="14" key="1">
    <citation type="journal article" date="2014" name="Int. J. Syst. Evol. Microbiol.">
        <title>Complete genome sequence of Corynebacterium casei LMG S-19264T (=DSM 44701T), isolated from a smear-ripened cheese.</title>
        <authorList>
            <consortium name="US DOE Joint Genome Institute (JGI-PGF)"/>
            <person name="Walter F."/>
            <person name="Albersmeier A."/>
            <person name="Kalinowski J."/>
            <person name="Ruckert C."/>
        </authorList>
    </citation>
    <scope>NUCLEOTIDE SEQUENCE</scope>
    <source>
        <strain evidence="14">CGMCC 1.15254</strain>
    </source>
</reference>
<reference evidence="14" key="2">
    <citation type="submission" date="2020-09" db="EMBL/GenBank/DDBJ databases">
        <authorList>
            <person name="Sun Q."/>
            <person name="Zhou Y."/>
        </authorList>
    </citation>
    <scope>NUCLEOTIDE SEQUENCE</scope>
    <source>
        <strain evidence="14">CGMCC 1.15254</strain>
    </source>
</reference>
<evidence type="ECO:0000259" key="13">
    <source>
        <dbReference type="Pfam" id="PF09084"/>
    </source>
</evidence>
<keyword evidence="7" id="KW-0663">Pyridoxal phosphate</keyword>
<dbReference type="Pfam" id="PF09084">
    <property type="entry name" value="NMT1"/>
    <property type="match status" value="1"/>
</dbReference>
<comment type="subunit">
    <text evidence="4">Homodimer.</text>
</comment>
<evidence type="ECO:0000256" key="8">
    <source>
        <dbReference type="ARBA" id="ARBA00022977"/>
    </source>
</evidence>
<comment type="function">
    <text evidence="1">Responsible for the formation of the pyrimidine heterocycle in the thiamine biosynthesis pathway. Catalyzes the formation of hydroxymethylpyrimidine phosphate (HMP-P) from histidine and pyridoxal phosphate (PLP). The protein uses PLP and the active site histidine to form HMP-P, generating an inactive enzyme. The enzyme can only undergo a single turnover, which suggests it is a suicide enzyme.</text>
</comment>
<dbReference type="RefSeq" id="WP_188662943.1">
    <property type="nucleotide sequence ID" value="NZ_BMHV01000007.1"/>
</dbReference>
<evidence type="ECO:0000256" key="12">
    <source>
        <dbReference type="SAM" id="SignalP"/>
    </source>
</evidence>
<dbReference type="AlphaFoldDB" id="A0A917BWU4"/>
<evidence type="ECO:0000256" key="9">
    <source>
        <dbReference type="ARBA" id="ARBA00023004"/>
    </source>
</evidence>
<evidence type="ECO:0000256" key="10">
    <source>
        <dbReference type="ARBA" id="ARBA00033171"/>
    </source>
</evidence>
<organism evidence="14 15">
    <name type="scientific">Terasakiella brassicae</name>
    <dbReference type="NCBI Taxonomy" id="1634917"/>
    <lineage>
        <taxon>Bacteria</taxon>
        <taxon>Pseudomonadati</taxon>
        <taxon>Pseudomonadota</taxon>
        <taxon>Alphaproteobacteria</taxon>
        <taxon>Rhodospirillales</taxon>
        <taxon>Terasakiellaceae</taxon>
        <taxon>Terasakiella</taxon>
    </lineage>
</organism>
<keyword evidence="15" id="KW-1185">Reference proteome</keyword>
<evidence type="ECO:0000256" key="4">
    <source>
        <dbReference type="ARBA" id="ARBA00011738"/>
    </source>
</evidence>
<comment type="similarity">
    <text evidence="3">Belongs to the NMT1/THI5 family.</text>
</comment>
<evidence type="ECO:0000256" key="6">
    <source>
        <dbReference type="ARBA" id="ARBA00022723"/>
    </source>
</evidence>
<dbReference type="Gene3D" id="3.40.190.10">
    <property type="entry name" value="Periplasmic binding protein-like II"/>
    <property type="match status" value="2"/>
</dbReference>